<dbReference type="AlphaFoldDB" id="A0AAQ3RLP5"/>
<evidence type="ECO:0000256" key="1">
    <source>
        <dbReference type="SAM" id="Phobius"/>
    </source>
</evidence>
<keyword evidence="1" id="KW-0472">Membrane</keyword>
<keyword evidence="1" id="KW-1133">Transmembrane helix</keyword>
<evidence type="ECO:0000313" key="2">
    <source>
        <dbReference type="EMBL" id="WVY96310.1"/>
    </source>
</evidence>
<keyword evidence="1" id="KW-0812">Transmembrane</keyword>
<evidence type="ECO:0000313" key="3">
    <source>
        <dbReference type="Proteomes" id="UP001374535"/>
    </source>
</evidence>
<sequence>MHLYQFIISFYLILSYCVHASKLSLAAKKVPFLLTLYCLILAAIDHQFIFVLVDCVYDVYGKPRESSLITINGVNLCSTIQTGSCGVQTNLLDDCTNSDLTLSLSSMLLTNILGFVTADPFFSLNEFWNH</sequence>
<keyword evidence="3" id="KW-1185">Reference proteome</keyword>
<accession>A0AAQ3RLP5</accession>
<organism evidence="2 3">
    <name type="scientific">Vigna mungo</name>
    <name type="common">Black gram</name>
    <name type="synonym">Phaseolus mungo</name>
    <dbReference type="NCBI Taxonomy" id="3915"/>
    <lineage>
        <taxon>Eukaryota</taxon>
        <taxon>Viridiplantae</taxon>
        <taxon>Streptophyta</taxon>
        <taxon>Embryophyta</taxon>
        <taxon>Tracheophyta</taxon>
        <taxon>Spermatophyta</taxon>
        <taxon>Magnoliopsida</taxon>
        <taxon>eudicotyledons</taxon>
        <taxon>Gunneridae</taxon>
        <taxon>Pentapetalae</taxon>
        <taxon>rosids</taxon>
        <taxon>fabids</taxon>
        <taxon>Fabales</taxon>
        <taxon>Fabaceae</taxon>
        <taxon>Papilionoideae</taxon>
        <taxon>50 kb inversion clade</taxon>
        <taxon>NPAAA clade</taxon>
        <taxon>indigoferoid/millettioid clade</taxon>
        <taxon>Phaseoleae</taxon>
        <taxon>Vigna</taxon>
    </lineage>
</organism>
<proteinExistence type="predicted"/>
<name>A0AAQ3RLP5_VIGMU</name>
<reference evidence="2 3" key="1">
    <citation type="journal article" date="2023" name="Life. Sci Alliance">
        <title>Evolutionary insights into 3D genome organization and epigenetic landscape of Vigna mungo.</title>
        <authorList>
            <person name="Junaid A."/>
            <person name="Singh B."/>
            <person name="Bhatia S."/>
        </authorList>
    </citation>
    <scope>NUCLEOTIDE SEQUENCE [LARGE SCALE GENOMIC DNA]</scope>
    <source>
        <strain evidence="2">Urdbean</strain>
    </source>
</reference>
<dbReference type="EMBL" id="CP144692">
    <property type="protein sequence ID" value="WVY96310.1"/>
    <property type="molecule type" value="Genomic_DNA"/>
</dbReference>
<protein>
    <submittedName>
        <fullName evidence="2">Uncharacterized protein</fullName>
    </submittedName>
</protein>
<dbReference type="Proteomes" id="UP001374535">
    <property type="component" value="Chromosome 9"/>
</dbReference>
<gene>
    <name evidence="2" type="ORF">V8G54_028461</name>
</gene>
<feature type="transmembrane region" description="Helical" evidence="1">
    <location>
        <begin position="30"/>
        <end position="57"/>
    </location>
</feature>